<dbReference type="AlphaFoldDB" id="A0A6A6F6H3"/>
<dbReference type="Pfam" id="PF06766">
    <property type="entry name" value="Hydrophobin_2"/>
    <property type="match status" value="1"/>
</dbReference>
<dbReference type="Gene3D" id="3.20.120.10">
    <property type="entry name" value="Hydrophobin"/>
    <property type="match status" value="1"/>
</dbReference>
<evidence type="ECO:0008006" key="7">
    <source>
        <dbReference type="Google" id="ProtNLM"/>
    </source>
</evidence>
<evidence type="ECO:0000256" key="3">
    <source>
        <dbReference type="SAM" id="MobiDB-lite"/>
    </source>
</evidence>
<protein>
    <recommendedName>
        <fullName evidence="7">Hydrophobin</fullName>
    </recommendedName>
</protein>
<gene>
    <name evidence="5" type="ORF">CERZMDRAFT_86869</name>
</gene>
<feature type="signal peptide" evidence="4">
    <location>
        <begin position="1"/>
        <end position="16"/>
    </location>
</feature>
<comment type="similarity">
    <text evidence="1">Belongs to the cerato-ulmin hydrophobin family.</text>
</comment>
<dbReference type="Proteomes" id="UP000799539">
    <property type="component" value="Unassembled WGS sequence"/>
</dbReference>
<dbReference type="OrthoDB" id="4500971at2759"/>
<evidence type="ECO:0000256" key="1">
    <source>
        <dbReference type="ARBA" id="ARBA00009576"/>
    </source>
</evidence>
<evidence type="ECO:0000256" key="4">
    <source>
        <dbReference type="SAM" id="SignalP"/>
    </source>
</evidence>
<reference evidence="5" key="1">
    <citation type="journal article" date="2020" name="Stud. Mycol.">
        <title>101 Dothideomycetes genomes: a test case for predicting lifestyles and emergence of pathogens.</title>
        <authorList>
            <person name="Haridas S."/>
            <person name="Albert R."/>
            <person name="Binder M."/>
            <person name="Bloem J."/>
            <person name="Labutti K."/>
            <person name="Salamov A."/>
            <person name="Andreopoulos B."/>
            <person name="Baker S."/>
            <person name="Barry K."/>
            <person name="Bills G."/>
            <person name="Bluhm B."/>
            <person name="Cannon C."/>
            <person name="Castanera R."/>
            <person name="Culley D."/>
            <person name="Daum C."/>
            <person name="Ezra D."/>
            <person name="Gonzalez J."/>
            <person name="Henrissat B."/>
            <person name="Kuo A."/>
            <person name="Liang C."/>
            <person name="Lipzen A."/>
            <person name="Lutzoni F."/>
            <person name="Magnuson J."/>
            <person name="Mondo S."/>
            <person name="Nolan M."/>
            <person name="Ohm R."/>
            <person name="Pangilinan J."/>
            <person name="Park H.-J."/>
            <person name="Ramirez L."/>
            <person name="Alfaro M."/>
            <person name="Sun H."/>
            <person name="Tritt A."/>
            <person name="Yoshinaga Y."/>
            <person name="Zwiers L.-H."/>
            <person name="Turgeon B."/>
            <person name="Goodwin S."/>
            <person name="Spatafora J."/>
            <person name="Crous P."/>
            <person name="Grigoriev I."/>
        </authorList>
    </citation>
    <scope>NUCLEOTIDE SEQUENCE</scope>
    <source>
        <strain evidence="5">SCOH1-5</strain>
    </source>
</reference>
<dbReference type="PANTHER" id="PTHR42341">
    <property type="entry name" value="HYDROPHOBIN"/>
    <property type="match status" value="1"/>
</dbReference>
<name>A0A6A6F6H3_9PEZI</name>
<evidence type="ECO:0000313" key="5">
    <source>
        <dbReference type="EMBL" id="KAF2209545.1"/>
    </source>
</evidence>
<evidence type="ECO:0000313" key="6">
    <source>
        <dbReference type="Proteomes" id="UP000799539"/>
    </source>
</evidence>
<dbReference type="SUPFAM" id="SSF101751">
    <property type="entry name" value="Hydrophobin II, HfbII"/>
    <property type="match status" value="1"/>
</dbReference>
<keyword evidence="4" id="KW-0732">Signal</keyword>
<evidence type="ECO:0000256" key="2">
    <source>
        <dbReference type="ARBA" id="ARBA00023157"/>
    </source>
</evidence>
<organism evidence="5 6">
    <name type="scientific">Cercospora zeae-maydis SCOH1-5</name>
    <dbReference type="NCBI Taxonomy" id="717836"/>
    <lineage>
        <taxon>Eukaryota</taxon>
        <taxon>Fungi</taxon>
        <taxon>Dikarya</taxon>
        <taxon>Ascomycota</taxon>
        <taxon>Pezizomycotina</taxon>
        <taxon>Dothideomycetes</taxon>
        <taxon>Dothideomycetidae</taxon>
        <taxon>Mycosphaerellales</taxon>
        <taxon>Mycosphaerellaceae</taxon>
        <taxon>Cercospora</taxon>
    </lineage>
</organism>
<sequence>MQFFALVAAMTALAAAGPVPQGAAPSGAYGGSGGANYQVGSGSGFGAGGSAGAGGASKGVSGGAGGAGGAGEPASPLCPYGLSANPSCCQTDAGGVIALTCKAPPGNPKNKDEFAEACNSQGLTPQCCALGLLGNQLVCQSPI</sequence>
<keyword evidence="2" id="KW-1015">Disulfide bond</keyword>
<keyword evidence="6" id="KW-1185">Reference proteome</keyword>
<dbReference type="GO" id="GO:0005576">
    <property type="term" value="C:extracellular region"/>
    <property type="evidence" value="ECO:0007669"/>
    <property type="project" value="InterPro"/>
</dbReference>
<dbReference type="InterPro" id="IPR010636">
    <property type="entry name" value="Class_II_hydrophobin"/>
</dbReference>
<feature type="chain" id="PRO_5025600340" description="Hydrophobin" evidence="4">
    <location>
        <begin position="17"/>
        <end position="143"/>
    </location>
</feature>
<feature type="region of interest" description="Disordered" evidence="3">
    <location>
        <begin position="49"/>
        <end position="71"/>
    </location>
</feature>
<dbReference type="CDD" id="cd23508">
    <property type="entry name" value="hydrophobin_II"/>
    <property type="match status" value="1"/>
</dbReference>
<accession>A0A6A6F6H3</accession>
<proteinExistence type="inferred from homology"/>
<dbReference type="EMBL" id="ML992686">
    <property type="protein sequence ID" value="KAF2209545.1"/>
    <property type="molecule type" value="Genomic_DNA"/>
</dbReference>
<dbReference type="InterPro" id="IPR036686">
    <property type="entry name" value="Class_II_Hydrophobin_sf"/>
</dbReference>
<dbReference type="PANTHER" id="PTHR42341:SF2">
    <property type="entry name" value="HYDROPHOBIN"/>
    <property type="match status" value="1"/>
</dbReference>